<evidence type="ECO:0000313" key="1">
    <source>
        <dbReference type="EMBL" id="VFJ62615.1"/>
    </source>
</evidence>
<gene>
    <name evidence="2" type="ORF">BECKFM1743A_GA0114220_103236</name>
    <name evidence="3" type="ORF">BECKFM1743B_GA0114221_103166</name>
    <name evidence="1" type="ORF">BECKFM1743C_GA0114222_103206</name>
</gene>
<reference evidence="3" key="1">
    <citation type="submission" date="2019-02" db="EMBL/GenBank/DDBJ databases">
        <authorList>
            <person name="Gruber-Vodicka R. H."/>
            <person name="Seah K. B. B."/>
        </authorList>
    </citation>
    <scope>NUCLEOTIDE SEQUENCE</scope>
    <source>
        <strain evidence="2">BECK_BZ163</strain>
        <strain evidence="3">BECK_BZ164</strain>
        <strain evidence="1">BECK_BZ165</strain>
    </source>
</reference>
<accession>A0A450WBD8</accession>
<protein>
    <submittedName>
        <fullName evidence="3">Uncharacterized protein</fullName>
    </submittedName>
</protein>
<evidence type="ECO:0000313" key="2">
    <source>
        <dbReference type="EMBL" id="VFJ63077.1"/>
    </source>
</evidence>
<dbReference type="InterPro" id="IPR038622">
    <property type="entry name" value="CDPS_sf"/>
</dbReference>
<dbReference type="EMBL" id="CAADFA010000320">
    <property type="protein sequence ID" value="VFJ62615.1"/>
    <property type="molecule type" value="Genomic_DNA"/>
</dbReference>
<evidence type="ECO:0000313" key="3">
    <source>
        <dbReference type="EMBL" id="VFK14325.1"/>
    </source>
</evidence>
<dbReference type="GO" id="GO:0016755">
    <property type="term" value="F:aminoacyltransferase activity"/>
    <property type="evidence" value="ECO:0007669"/>
    <property type="project" value="InterPro"/>
</dbReference>
<name>A0A450WBD8_9GAMM</name>
<dbReference type="Gene3D" id="3.40.50.11710">
    <property type="entry name" value="Cyclodipeptide synthase"/>
    <property type="match status" value="1"/>
</dbReference>
<dbReference type="EMBL" id="CAADEZ010000323">
    <property type="protein sequence ID" value="VFJ63077.1"/>
    <property type="molecule type" value="Genomic_DNA"/>
</dbReference>
<dbReference type="AlphaFoldDB" id="A0A450WBD8"/>
<organism evidence="3">
    <name type="scientific">Candidatus Kentrum sp. FM</name>
    <dbReference type="NCBI Taxonomy" id="2126340"/>
    <lineage>
        <taxon>Bacteria</taxon>
        <taxon>Pseudomonadati</taxon>
        <taxon>Pseudomonadota</taxon>
        <taxon>Gammaproteobacteria</taxon>
        <taxon>Candidatus Kentrum</taxon>
    </lineage>
</organism>
<proteinExistence type="predicted"/>
<sequence>MIPAPVPQDFCFSDMQIDTLASRSSVDENSESYLQALSNARELLSPGVKAENIRLCANYFVEEMTIVTCLCEQGWHVCVYPGSVEPLRILSEGNSPDIPEPGRKLIQVDLGLNRKGAYFVTTEQQASLPRPGSAYRYHALGNLKEDDWRRIAPYAIRKRFQAGDVLTPVGATDRMLKLLLKLFISRSALQMDRVLRALY</sequence>
<dbReference type="EMBL" id="CAADFL010000316">
    <property type="protein sequence ID" value="VFK14325.1"/>
    <property type="molecule type" value="Genomic_DNA"/>
</dbReference>